<dbReference type="SUPFAM" id="SSF47923">
    <property type="entry name" value="Ypt/Rab-GAP domain of gyp1p"/>
    <property type="match status" value="1"/>
</dbReference>
<proteinExistence type="predicted"/>
<accession>A0A5J4X2F7</accession>
<organism evidence="2 3">
    <name type="scientific">Streblomastix strix</name>
    <dbReference type="NCBI Taxonomy" id="222440"/>
    <lineage>
        <taxon>Eukaryota</taxon>
        <taxon>Metamonada</taxon>
        <taxon>Preaxostyla</taxon>
        <taxon>Oxymonadida</taxon>
        <taxon>Streblomastigidae</taxon>
        <taxon>Streblomastix</taxon>
    </lineage>
</organism>
<feature type="domain" description="Rab-GAP TBC" evidence="1">
    <location>
        <begin position="42"/>
        <end position="140"/>
    </location>
</feature>
<evidence type="ECO:0000259" key="1">
    <source>
        <dbReference type="PROSITE" id="PS50086"/>
    </source>
</evidence>
<dbReference type="InterPro" id="IPR000195">
    <property type="entry name" value="Rab-GAP-TBC_dom"/>
</dbReference>
<evidence type="ECO:0000313" key="3">
    <source>
        <dbReference type="Proteomes" id="UP000324800"/>
    </source>
</evidence>
<protein>
    <recommendedName>
        <fullName evidence="1">Rab-GAP TBC domain-containing protein</fullName>
    </recommendedName>
</protein>
<dbReference type="EMBL" id="SNRW01000428">
    <property type="protein sequence ID" value="KAA6401193.1"/>
    <property type="molecule type" value="Genomic_DNA"/>
</dbReference>
<comment type="caution">
    <text evidence="2">The sequence shown here is derived from an EMBL/GenBank/DDBJ whole genome shotgun (WGS) entry which is preliminary data.</text>
</comment>
<name>A0A5J4X2F7_9EUKA</name>
<gene>
    <name evidence="2" type="ORF">EZS28_003275</name>
</gene>
<sequence>MGNRPSSSRIEPVSEDITKDQSIWLEPQQASTAEIKKSCRLGIPPQYRAQTWAFLLGADVKQEQHKGQFQKYIEKSQRISEEIQSAKEQSITKRSLQMDGEVIKRDVRDSFEVIECDLPRTFPEMERSSFQNMGCPLFRR</sequence>
<dbReference type="PROSITE" id="PS50086">
    <property type="entry name" value="TBC_RABGAP"/>
    <property type="match status" value="1"/>
</dbReference>
<dbReference type="InterPro" id="IPR035969">
    <property type="entry name" value="Rab-GAP_TBC_sf"/>
</dbReference>
<dbReference type="Proteomes" id="UP000324800">
    <property type="component" value="Unassembled WGS sequence"/>
</dbReference>
<dbReference type="AlphaFoldDB" id="A0A5J4X2F7"/>
<reference evidence="2 3" key="1">
    <citation type="submission" date="2019-03" db="EMBL/GenBank/DDBJ databases">
        <title>Single cell metagenomics reveals metabolic interactions within the superorganism composed of flagellate Streblomastix strix and complex community of Bacteroidetes bacteria on its surface.</title>
        <authorList>
            <person name="Treitli S.C."/>
            <person name="Kolisko M."/>
            <person name="Husnik F."/>
            <person name="Keeling P."/>
            <person name="Hampl V."/>
        </authorList>
    </citation>
    <scope>NUCLEOTIDE SEQUENCE [LARGE SCALE GENOMIC DNA]</scope>
    <source>
        <strain evidence="2">ST1C</strain>
    </source>
</reference>
<evidence type="ECO:0000313" key="2">
    <source>
        <dbReference type="EMBL" id="KAA6401193.1"/>
    </source>
</evidence>